<keyword evidence="2" id="KW-1185">Reference proteome</keyword>
<evidence type="ECO:0000313" key="1">
    <source>
        <dbReference type="EMBL" id="KXB55139.1"/>
    </source>
</evidence>
<proteinExistence type="predicted"/>
<gene>
    <name evidence="1" type="ORF">HMPREF1871_01203</name>
</gene>
<comment type="caution">
    <text evidence="1">The sequence shown here is derived from an EMBL/GenBank/DDBJ whole genome shotgun (WGS) entry which is preliminary data.</text>
</comment>
<dbReference type="InterPro" id="IPR036691">
    <property type="entry name" value="Endo/exonu/phosph_ase_sf"/>
</dbReference>
<dbReference type="RefSeq" id="WP_066131089.1">
    <property type="nucleotide sequence ID" value="NZ_KQ959911.1"/>
</dbReference>
<sequence length="223" mass="26603">MKISTFNINKFQGPYSNPRTKGGYYNPRNIDFKTPIKHLCSRYLENEDDIIFVQEFYDDNKVRTKEYFEKNGYKIFHNLDKILKSHVVAITLKKSLWKDINPEETEFQNKFIEMELKEKSLKIISFHNTEKEIEDKINNEFKNGYKDIILGDFNNTKWINDLHNNPSCKYRDLVTNDMITYKPAQTSIDCIFIKNEYENKIIFNGITETYVSDHNILTFSFNI</sequence>
<reference evidence="1 2" key="1">
    <citation type="submission" date="2016-01" db="EMBL/GenBank/DDBJ databases">
        <authorList>
            <person name="Mitreva M."/>
            <person name="Pepin K.H."/>
            <person name="Mihindukulasuriya K.A."/>
            <person name="Fulton R."/>
            <person name="Fronick C."/>
            <person name="O'Laughlin M."/>
            <person name="Miner T."/>
            <person name="Herter B."/>
            <person name="Rosa B.A."/>
            <person name="Cordes M."/>
            <person name="Tomlinson C."/>
            <person name="Wollam A."/>
            <person name="Palsikar V.B."/>
            <person name="Mardis E.R."/>
            <person name="Wilson R.K."/>
        </authorList>
    </citation>
    <scope>NUCLEOTIDE SEQUENCE [LARGE SCALE GENOMIC DNA]</scope>
    <source>
        <strain evidence="1 2">KA00071</strain>
    </source>
</reference>
<accession>A0ABR5TKL0</accession>
<dbReference type="SUPFAM" id="SSF56219">
    <property type="entry name" value="DNase I-like"/>
    <property type="match status" value="1"/>
</dbReference>
<name>A0ABR5TKL0_9BACL</name>
<evidence type="ECO:0008006" key="3">
    <source>
        <dbReference type="Google" id="ProtNLM"/>
    </source>
</evidence>
<dbReference type="Proteomes" id="UP000070467">
    <property type="component" value="Unassembled WGS sequence"/>
</dbReference>
<protein>
    <recommendedName>
        <fullName evidence="3">Endonuclease/exonuclease/phosphatase domain-containing protein</fullName>
    </recommendedName>
</protein>
<organism evidence="1 2">
    <name type="scientific">Gemelliphila asaccharolytica</name>
    <dbReference type="NCBI Taxonomy" id="502393"/>
    <lineage>
        <taxon>Bacteria</taxon>
        <taxon>Bacillati</taxon>
        <taxon>Bacillota</taxon>
        <taxon>Bacilli</taxon>
        <taxon>Bacillales</taxon>
        <taxon>Gemellaceae</taxon>
        <taxon>Gemelliphila</taxon>
    </lineage>
</organism>
<evidence type="ECO:0000313" key="2">
    <source>
        <dbReference type="Proteomes" id="UP000070467"/>
    </source>
</evidence>
<dbReference type="EMBL" id="LSDB01000075">
    <property type="protein sequence ID" value="KXB55139.1"/>
    <property type="molecule type" value="Genomic_DNA"/>
</dbReference>
<dbReference type="Gene3D" id="3.60.10.10">
    <property type="entry name" value="Endonuclease/exonuclease/phosphatase"/>
    <property type="match status" value="1"/>
</dbReference>